<name>A0ABT8D443_9FLAO</name>
<dbReference type="RefSeq" id="WP_290365365.1">
    <property type="nucleotide sequence ID" value="NZ_JAUFQU010000074.1"/>
</dbReference>
<dbReference type="Proteomes" id="UP001242368">
    <property type="component" value="Unassembled WGS sequence"/>
</dbReference>
<evidence type="ECO:0000313" key="2">
    <source>
        <dbReference type="Proteomes" id="UP001242368"/>
    </source>
</evidence>
<sequence length="63" mass="7257">MNDTKQAVVFYEKSLAADPTTEARAYIKCCLRKIKILFKNHETSLPVRCVMSHFLSVSCRIYS</sequence>
<comment type="caution">
    <text evidence="1">The sequence shown here is derived from an EMBL/GenBank/DDBJ whole genome shotgun (WGS) entry which is preliminary data.</text>
</comment>
<proteinExistence type="predicted"/>
<evidence type="ECO:0000313" key="1">
    <source>
        <dbReference type="EMBL" id="MDN3710107.1"/>
    </source>
</evidence>
<reference evidence="2" key="1">
    <citation type="journal article" date="2019" name="Int. J. Syst. Evol. Microbiol.">
        <title>The Global Catalogue of Microorganisms (GCM) 10K type strain sequencing project: providing services to taxonomists for standard genome sequencing and annotation.</title>
        <authorList>
            <consortium name="The Broad Institute Genomics Platform"/>
            <consortium name="The Broad Institute Genome Sequencing Center for Infectious Disease"/>
            <person name="Wu L."/>
            <person name="Ma J."/>
        </authorList>
    </citation>
    <scope>NUCLEOTIDE SEQUENCE [LARGE SCALE GENOMIC DNA]</scope>
    <source>
        <strain evidence="2">CECT 7184</strain>
    </source>
</reference>
<accession>A0ABT8D443</accession>
<organism evidence="1 2">
    <name type="scientific">Paenimyroides ceti</name>
    <dbReference type="NCBI Taxonomy" id="395087"/>
    <lineage>
        <taxon>Bacteria</taxon>
        <taxon>Pseudomonadati</taxon>
        <taxon>Bacteroidota</taxon>
        <taxon>Flavobacteriia</taxon>
        <taxon>Flavobacteriales</taxon>
        <taxon>Flavobacteriaceae</taxon>
        <taxon>Paenimyroides</taxon>
    </lineage>
</organism>
<dbReference type="EMBL" id="JAUFQU010000074">
    <property type="protein sequence ID" value="MDN3710107.1"/>
    <property type="molecule type" value="Genomic_DNA"/>
</dbReference>
<gene>
    <name evidence="1" type="ORF">QW060_24775</name>
</gene>
<protein>
    <submittedName>
        <fullName evidence="1">Uncharacterized protein</fullName>
    </submittedName>
</protein>
<keyword evidence="2" id="KW-1185">Reference proteome</keyword>